<proteinExistence type="predicted"/>
<dbReference type="SUPFAM" id="SSF103642">
    <property type="entry name" value="Sec-C motif"/>
    <property type="match status" value="1"/>
</dbReference>
<evidence type="ECO:0000313" key="2">
    <source>
        <dbReference type="Proteomes" id="UP000595823"/>
    </source>
</evidence>
<gene>
    <name evidence="1" type="ORF">HUG15_18170</name>
</gene>
<dbReference type="InterPro" id="IPR010602">
    <property type="entry name" value="DUF1186"/>
</dbReference>
<dbReference type="Gene3D" id="3.10.450.50">
    <property type="match status" value="1"/>
</dbReference>
<evidence type="ECO:0000313" key="1">
    <source>
        <dbReference type="EMBL" id="QQK77311.1"/>
    </source>
</evidence>
<dbReference type="Proteomes" id="UP000595823">
    <property type="component" value="Chromosome"/>
</dbReference>
<dbReference type="InterPro" id="IPR004027">
    <property type="entry name" value="SEC_C_motif"/>
</dbReference>
<dbReference type="PANTHER" id="PTHR33747:SF1">
    <property type="entry name" value="ADENYLATE CYCLASE-ASSOCIATED CAP C-TERMINAL DOMAIN-CONTAINING PROTEIN"/>
    <property type="match status" value="1"/>
</dbReference>
<dbReference type="AlphaFoldDB" id="A0A7T6Z5K2"/>
<dbReference type="Pfam" id="PF06685">
    <property type="entry name" value="DUF1186"/>
    <property type="match status" value="1"/>
</dbReference>
<name>A0A7T6Z5K2_9BACI</name>
<reference evidence="1 2" key="1">
    <citation type="submission" date="2020-06" db="EMBL/GenBank/DDBJ databases">
        <title>Genomic analysis of Salicibibacter sp. NKC5-3.</title>
        <authorList>
            <person name="Oh Y.J."/>
        </authorList>
    </citation>
    <scope>NUCLEOTIDE SEQUENCE [LARGE SCALE GENOMIC DNA]</scope>
    <source>
        <strain evidence="1 2">NKC5-3</strain>
    </source>
</reference>
<sequence>MKEILDSIRYNDDRIFPRKKLQELIDGKEEAIPHLLDIMEELRENPNAVLDAPTRFDHIYACYLLAQFRVKEFFPLWVDILRFPGRMPHDLFGDVITEDADRILASVYDGDIEVIKGLIEDAEVGEYVRSAAMRCLAVLVLNGELSREDVLDYFKTLMTTKLQTDNYYVNAAIVAASNALYPVEIYEEIEDLYKKGVVELGVINIDNVDQTLQESEEMHLKRQKQLTRALYIDDTVEELHRWASFEQPKRKIRKERQTAMPQLSMTTNPAKKVEKIGRNDPCPCGSGKKYKKCCG</sequence>
<accession>A0A7T6Z5K2</accession>
<dbReference type="RefSeq" id="WP_200124486.1">
    <property type="nucleotide sequence ID" value="NZ_CP054705.1"/>
</dbReference>
<dbReference type="PANTHER" id="PTHR33747">
    <property type="entry name" value="UPF0225 PROTEIN SCO1677"/>
    <property type="match status" value="1"/>
</dbReference>
<dbReference type="KEGG" id="scia:HUG15_18170"/>
<dbReference type="EMBL" id="CP054705">
    <property type="protein sequence ID" value="QQK77311.1"/>
    <property type="molecule type" value="Genomic_DNA"/>
</dbReference>
<organism evidence="1 2">
    <name type="scientific">Salicibibacter cibarius</name>
    <dbReference type="NCBI Taxonomy" id="2743000"/>
    <lineage>
        <taxon>Bacteria</taxon>
        <taxon>Bacillati</taxon>
        <taxon>Bacillota</taxon>
        <taxon>Bacilli</taxon>
        <taxon>Bacillales</taxon>
        <taxon>Bacillaceae</taxon>
        <taxon>Salicibibacter</taxon>
    </lineage>
</organism>
<dbReference type="Pfam" id="PF02810">
    <property type="entry name" value="SEC-C"/>
    <property type="match status" value="1"/>
</dbReference>
<keyword evidence="2" id="KW-1185">Reference proteome</keyword>
<protein>
    <submittedName>
        <fullName evidence="1">DUF1186 domain-containing protein</fullName>
    </submittedName>
</protein>